<dbReference type="PANTHER" id="PTHR10485:SF13">
    <property type="match status" value="1"/>
</dbReference>
<organism evidence="9 10">
    <name type="scientific">Urochloa decumbens</name>
    <dbReference type="NCBI Taxonomy" id="240449"/>
    <lineage>
        <taxon>Eukaryota</taxon>
        <taxon>Viridiplantae</taxon>
        <taxon>Streptophyta</taxon>
        <taxon>Embryophyta</taxon>
        <taxon>Tracheophyta</taxon>
        <taxon>Spermatophyta</taxon>
        <taxon>Magnoliopsida</taxon>
        <taxon>Liliopsida</taxon>
        <taxon>Poales</taxon>
        <taxon>Poaceae</taxon>
        <taxon>PACMAD clade</taxon>
        <taxon>Panicoideae</taxon>
        <taxon>Panicodae</taxon>
        <taxon>Paniceae</taxon>
        <taxon>Melinidinae</taxon>
        <taxon>Urochloa</taxon>
    </lineage>
</organism>
<dbReference type="Pfam" id="PF02466">
    <property type="entry name" value="Tim17"/>
    <property type="match status" value="1"/>
</dbReference>
<keyword evidence="5 8" id="KW-1133">Transmembrane helix</keyword>
<evidence type="ECO:0000313" key="10">
    <source>
        <dbReference type="Proteomes" id="UP001497457"/>
    </source>
</evidence>
<comment type="subcellular location">
    <subcellularLocation>
        <location evidence="1">Mitochondrion inner membrane</location>
        <topology evidence="1">Multi-pass membrane protein</topology>
    </subcellularLocation>
</comment>
<evidence type="ECO:0000256" key="6">
    <source>
        <dbReference type="ARBA" id="ARBA00023128"/>
    </source>
</evidence>
<dbReference type="AlphaFoldDB" id="A0ABC9BTL2"/>
<evidence type="ECO:0000256" key="2">
    <source>
        <dbReference type="ARBA" id="ARBA00008444"/>
    </source>
</evidence>
<gene>
    <name evidence="9" type="ORF">URODEC1_LOCUS68123</name>
</gene>
<dbReference type="EMBL" id="OZ075137">
    <property type="protein sequence ID" value="CAL5006636.1"/>
    <property type="molecule type" value="Genomic_DNA"/>
</dbReference>
<evidence type="ECO:0000256" key="4">
    <source>
        <dbReference type="ARBA" id="ARBA00022792"/>
    </source>
</evidence>
<evidence type="ECO:0000256" key="7">
    <source>
        <dbReference type="ARBA" id="ARBA00023136"/>
    </source>
</evidence>
<sequence length="195" mass="20991">MVPTPYYGEISDYRYRLVDYVGGGILLGTSFGSAFHFTRGLRNSPRGARLAGSVHAIRANVPRIAGEWGALMASLWAVESAVCLARGRREDHWNSIAAGATILGLANARRGVPAATLSALLGAASFAGLAGMWWTIELWHSTIVQHYRREAQMSHGSPAADPITGSIEYRSKDYGTPDLVATELNSEMAAKDKDV</sequence>
<protein>
    <submittedName>
        <fullName evidence="9">Uncharacterized protein</fullName>
    </submittedName>
</protein>
<feature type="transmembrane region" description="Helical" evidence="8">
    <location>
        <begin position="20"/>
        <end position="37"/>
    </location>
</feature>
<accession>A0ABC9BTL2</accession>
<keyword evidence="6" id="KW-0496">Mitochondrion</keyword>
<proteinExistence type="inferred from homology"/>
<evidence type="ECO:0000256" key="1">
    <source>
        <dbReference type="ARBA" id="ARBA00004448"/>
    </source>
</evidence>
<keyword evidence="10" id="KW-1185">Reference proteome</keyword>
<reference evidence="9 10" key="2">
    <citation type="submission" date="2024-10" db="EMBL/GenBank/DDBJ databases">
        <authorList>
            <person name="Ryan C."/>
        </authorList>
    </citation>
    <scope>NUCLEOTIDE SEQUENCE [LARGE SCALE GENOMIC DNA]</scope>
</reference>
<keyword evidence="3 8" id="KW-0812">Transmembrane</keyword>
<dbReference type="GO" id="GO:0005743">
    <property type="term" value="C:mitochondrial inner membrane"/>
    <property type="evidence" value="ECO:0007669"/>
    <property type="project" value="UniProtKB-SubCell"/>
</dbReference>
<keyword evidence="7 8" id="KW-0472">Membrane</keyword>
<reference evidence="10" key="1">
    <citation type="submission" date="2024-06" db="EMBL/GenBank/DDBJ databases">
        <authorList>
            <person name="Ryan C."/>
        </authorList>
    </citation>
    <scope>NUCLEOTIDE SEQUENCE [LARGE SCALE GENOMIC DNA]</scope>
</reference>
<keyword evidence="4" id="KW-0999">Mitochondrion inner membrane</keyword>
<evidence type="ECO:0000256" key="3">
    <source>
        <dbReference type="ARBA" id="ARBA00022692"/>
    </source>
</evidence>
<feature type="transmembrane region" description="Helical" evidence="8">
    <location>
        <begin position="114"/>
        <end position="136"/>
    </location>
</feature>
<evidence type="ECO:0000256" key="5">
    <source>
        <dbReference type="ARBA" id="ARBA00022989"/>
    </source>
</evidence>
<evidence type="ECO:0000313" key="9">
    <source>
        <dbReference type="EMBL" id="CAL5006636.1"/>
    </source>
</evidence>
<dbReference type="Proteomes" id="UP001497457">
    <property type="component" value="Chromosome 27b"/>
</dbReference>
<comment type="similarity">
    <text evidence="2">Belongs to the Tim17/Tim22/Tim23 family.</text>
</comment>
<evidence type="ECO:0000256" key="8">
    <source>
        <dbReference type="SAM" id="Phobius"/>
    </source>
</evidence>
<dbReference type="PANTHER" id="PTHR10485">
    <property type="entry name" value="MITOCHONDRIAL IMPORT INNER MEMBRANE TRANSLOCASE SUBUNIT TIM-17"/>
    <property type="match status" value="1"/>
</dbReference>
<name>A0ABC9BTL2_9POAL</name>